<evidence type="ECO:0000313" key="2">
    <source>
        <dbReference type="EMBL" id="KAK2160011.1"/>
    </source>
</evidence>
<organism evidence="2 3">
    <name type="scientific">Ridgeia piscesae</name>
    <name type="common">Tubeworm</name>
    <dbReference type="NCBI Taxonomy" id="27915"/>
    <lineage>
        <taxon>Eukaryota</taxon>
        <taxon>Metazoa</taxon>
        <taxon>Spiralia</taxon>
        <taxon>Lophotrochozoa</taxon>
        <taxon>Annelida</taxon>
        <taxon>Polychaeta</taxon>
        <taxon>Sedentaria</taxon>
        <taxon>Canalipalpata</taxon>
        <taxon>Sabellida</taxon>
        <taxon>Siboglinidae</taxon>
        <taxon>Ridgeia</taxon>
    </lineage>
</organism>
<comment type="caution">
    <text evidence="2">The sequence shown here is derived from an EMBL/GenBank/DDBJ whole genome shotgun (WGS) entry which is preliminary data.</text>
</comment>
<protein>
    <recommendedName>
        <fullName evidence="1">Reverse transcriptase domain-containing protein</fullName>
    </recommendedName>
</protein>
<gene>
    <name evidence="2" type="ORF">NP493_1673g00000</name>
</gene>
<dbReference type="PROSITE" id="PS50878">
    <property type="entry name" value="RT_POL"/>
    <property type="match status" value="1"/>
</dbReference>
<evidence type="ECO:0000313" key="3">
    <source>
        <dbReference type="Proteomes" id="UP001209878"/>
    </source>
</evidence>
<feature type="domain" description="Reverse transcriptase" evidence="1">
    <location>
        <begin position="1"/>
        <end position="144"/>
    </location>
</feature>
<dbReference type="EMBL" id="JAODUO010001675">
    <property type="protein sequence ID" value="KAK2160011.1"/>
    <property type="molecule type" value="Genomic_DNA"/>
</dbReference>
<sequence length="151" mass="16925">MIRLQHSVGITDAALSWLNSYITERYQRVAVDSATSADCVMKCGVPQGSVLGPILYCIYTRPIGDIVARHGLQYHCYADTQIYMAVKHNQPITEAITKIEQCLTEVTDWYGKNQLKLNTEKSEAVIFLTSKQRNDLPSDISVAIGRHRVVP</sequence>
<dbReference type="AlphaFoldDB" id="A0AAD9JWA9"/>
<dbReference type="PANTHER" id="PTHR33332">
    <property type="entry name" value="REVERSE TRANSCRIPTASE DOMAIN-CONTAINING PROTEIN"/>
    <property type="match status" value="1"/>
</dbReference>
<dbReference type="Proteomes" id="UP001209878">
    <property type="component" value="Unassembled WGS sequence"/>
</dbReference>
<dbReference type="Pfam" id="PF00078">
    <property type="entry name" value="RVT_1"/>
    <property type="match status" value="1"/>
</dbReference>
<evidence type="ECO:0000259" key="1">
    <source>
        <dbReference type="PROSITE" id="PS50878"/>
    </source>
</evidence>
<dbReference type="InterPro" id="IPR000477">
    <property type="entry name" value="RT_dom"/>
</dbReference>
<accession>A0AAD9JWA9</accession>
<proteinExistence type="predicted"/>
<name>A0AAD9JWA9_RIDPI</name>
<keyword evidence="3" id="KW-1185">Reference proteome</keyword>
<reference evidence="2" key="1">
    <citation type="journal article" date="2023" name="Mol. Biol. Evol.">
        <title>Third-Generation Sequencing Reveals the Adaptive Role of the Epigenome in Three Deep-Sea Polychaetes.</title>
        <authorList>
            <person name="Perez M."/>
            <person name="Aroh O."/>
            <person name="Sun Y."/>
            <person name="Lan Y."/>
            <person name="Juniper S.K."/>
            <person name="Young C.R."/>
            <person name="Angers B."/>
            <person name="Qian P.Y."/>
        </authorList>
    </citation>
    <scope>NUCLEOTIDE SEQUENCE</scope>
    <source>
        <strain evidence="2">R07B-5</strain>
    </source>
</reference>